<name>A0AAF0DAN0_9EURO</name>
<evidence type="ECO:0000313" key="2">
    <source>
        <dbReference type="Proteomes" id="UP001219355"/>
    </source>
</evidence>
<reference evidence="1" key="1">
    <citation type="submission" date="2023-03" db="EMBL/GenBank/DDBJ databases">
        <title>Emydomyces testavorans Genome Sequence.</title>
        <authorList>
            <person name="Hoyer L."/>
        </authorList>
    </citation>
    <scope>NUCLEOTIDE SEQUENCE</scope>
    <source>
        <strain evidence="1">16-2883</strain>
    </source>
</reference>
<dbReference type="AlphaFoldDB" id="A0AAF0DAN0"/>
<sequence length="664" mass="76037">MSEDMERELSPFPLLPLYVAHPTINFKPNKAWPPNRVPTDIFFIITEYLTKTDLAQLRLVNREFAQKLEYCFFREVLAPFAPDFYVADTDGEEDVGIFERVGSIISKFGIALDVDEVSLFSPPIFQDPICPKLFGWDEHGRLDPDRVIHQKLRDTELLAFRRHRLTKAFSHLSRITELALSLNTGMGWLYPPELCRFRPVFRGPPVVFRKRHWHLSANQYLGYNDIVRSGTRVPPDSYMWTELGEKEVNTWYGSDGSQACDTCRDQSQMELLSETSWAIQKFLSAFFPAVISNTQAFKHVHTLTFSSISSSLLKDFKRSDFFVSLTGLRTLSILVLPDWRKFDPTLTNLAHVLPSDSCLEFALFLEAQIVWLPKLESLTLGYIGGGEYAQGALVRNRNILPAPIMLSPRDAVIRKGPNGILTFKHIKSLTFENCWFAPRALIQFLQKSKRSALESLTFDSCSLVAYPGFKRRAQTRFCHETVAARNRYNRRMPPGIWATIIAQFGPRVPFGERDFLLNHVEFLDLKPPQRKPLDHLRRLEFVSCGYALLGPFYNQNNLVMDVYSNDERRDAVDNQARVVRDVDLTQVPAYGPFSQRVYTGDLLLGSIIQSIDEREEFTLVTGFGFRFGWSGSDRLRQLVEADGWRPGGTGRFSGEVIRRDGENS</sequence>
<proteinExistence type="predicted"/>
<dbReference type="Proteomes" id="UP001219355">
    <property type="component" value="Chromosome 1"/>
</dbReference>
<gene>
    <name evidence="1" type="ORF">PRK78_000178</name>
</gene>
<evidence type="ECO:0000313" key="1">
    <source>
        <dbReference type="EMBL" id="WEW54753.1"/>
    </source>
</evidence>
<protein>
    <recommendedName>
        <fullName evidence="3">F-box domain-containing protein</fullName>
    </recommendedName>
</protein>
<keyword evidence="2" id="KW-1185">Reference proteome</keyword>
<dbReference type="SUPFAM" id="SSF52047">
    <property type="entry name" value="RNI-like"/>
    <property type="match status" value="1"/>
</dbReference>
<organism evidence="1 2">
    <name type="scientific">Emydomyces testavorans</name>
    <dbReference type="NCBI Taxonomy" id="2070801"/>
    <lineage>
        <taxon>Eukaryota</taxon>
        <taxon>Fungi</taxon>
        <taxon>Dikarya</taxon>
        <taxon>Ascomycota</taxon>
        <taxon>Pezizomycotina</taxon>
        <taxon>Eurotiomycetes</taxon>
        <taxon>Eurotiomycetidae</taxon>
        <taxon>Onygenales</taxon>
        <taxon>Nannizziopsiaceae</taxon>
        <taxon>Emydomyces</taxon>
    </lineage>
</organism>
<accession>A0AAF0DAN0</accession>
<dbReference type="EMBL" id="CP120627">
    <property type="protein sequence ID" value="WEW54753.1"/>
    <property type="molecule type" value="Genomic_DNA"/>
</dbReference>
<evidence type="ECO:0008006" key="3">
    <source>
        <dbReference type="Google" id="ProtNLM"/>
    </source>
</evidence>